<name>A0A1U9USR5_CUPNE</name>
<reference evidence="2" key="1">
    <citation type="submission" date="2017-02" db="EMBL/GenBank/DDBJ databases">
        <title>Complete genome sequence of Cupriavidus necator strain NH9, a 3-chlorobenzoate degrader.</title>
        <authorList>
            <person name="Moriuchi R."/>
            <person name="Dohra H."/>
            <person name="Ogawa N."/>
        </authorList>
    </citation>
    <scope>NUCLEOTIDE SEQUENCE [LARGE SCALE GENOMIC DNA]</scope>
    <source>
        <strain evidence="2">NH9</strain>
    </source>
</reference>
<protein>
    <submittedName>
        <fullName evidence="1">Uncharacterized protein</fullName>
    </submittedName>
</protein>
<dbReference type="OrthoDB" id="8902190at2"/>
<sequence>MTVWRTRSVAEVPAVLLVNWAIFRINNGELHFVGVRPDKGTGRVSSAIAQLDVVQRIGVTRSGRVYALEGRPGLEVDARYVWDTWCRLNGVTVTTDVTRELLHSAGSHSER</sequence>
<evidence type="ECO:0000313" key="1">
    <source>
        <dbReference type="EMBL" id="AQV95660.1"/>
    </source>
</evidence>
<dbReference type="Proteomes" id="UP000189627">
    <property type="component" value="Chromosome 1"/>
</dbReference>
<accession>A0A1U9USR5</accession>
<evidence type="ECO:0000313" key="2">
    <source>
        <dbReference type="Proteomes" id="UP000189627"/>
    </source>
</evidence>
<proteinExistence type="predicted"/>
<gene>
    <name evidence="1" type="ORF">BJN34_17405</name>
</gene>
<dbReference type="EMBL" id="CP017757">
    <property type="protein sequence ID" value="AQV95660.1"/>
    <property type="molecule type" value="Genomic_DNA"/>
</dbReference>
<dbReference type="AlphaFoldDB" id="A0A1U9USR5"/>
<organism evidence="1 2">
    <name type="scientific">Cupriavidus necator</name>
    <name type="common">Alcaligenes eutrophus</name>
    <name type="synonym">Ralstonia eutropha</name>
    <dbReference type="NCBI Taxonomy" id="106590"/>
    <lineage>
        <taxon>Bacteria</taxon>
        <taxon>Pseudomonadati</taxon>
        <taxon>Pseudomonadota</taxon>
        <taxon>Betaproteobacteria</taxon>
        <taxon>Burkholderiales</taxon>
        <taxon>Burkholderiaceae</taxon>
        <taxon>Cupriavidus</taxon>
    </lineage>
</organism>
<dbReference type="RefSeq" id="WP_078197952.1">
    <property type="nucleotide sequence ID" value="NZ_CP017757.2"/>
</dbReference>
<dbReference type="KEGG" id="cuh:BJN34_17405"/>